<sequence>MKGRKKYPVVRARHKWKNMDLFLLLLPAMIQVVIFRYWPIAGIQIAFKNFSARKGIWGSAWVGLKHFITFFNSYNFWEVLGNTLTLSLTMLLFSFPIPFIFALFLNRLSPRFKKVLQTASYAPYFISTVVLVGMLYNFFSPSSGVVNLVGQKIGMEPVNFMGKASCFVPMYVGSAVWQTLGYSAVIYIAALANVNPELYEAAKIDGASKFQCVINIDVPSLIPTMLILLIMQIGQIMNIGYEKVYLMQNALNLSKSEIISTYVYKLGLQQARYDFSTAVNLFNTVINFAVLMVVNRAAKKISGTSLW</sequence>
<keyword evidence="10" id="KW-1185">Reference proteome</keyword>
<dbReference type="SUPFAM" id="SSF161098">
    <property type="entry name" value="MetI-like"/>
    <property type="match status" value="1"/>
</dbReference>
<feature type="transmembrane region" description="Helical" evidence="7">
    <location>
        <begin position="21"/>
        <end position="38"/>
    </location>
</feature>
<dbReference type="InterPro" id="IPR000515">
    <property type="entry name" value="MetI-like"/>
</dbReference>
<dbReference type="Proteomes" id="UP000245412">
    <property type="component" value="Unassembled WGS sequence"/>
</dbReference>
<proteinExistence type="inferred from homology"/>
<feature type="transmembrane region" description="Helical" evidence="7">
    <location>
        <begin position="118"/>
        <end position="139"/>
    </location>
</feature>
<comment type="caution">
    <text evidence="9">The sequence shown here is derived from an EMBL/GenBank/DDBJ whole genome shotgun (WGS) entry which is preliminary data.</text>
</comment>
<evidence type="ECO:0000259" key="8">
    <source>
        <dbReference type="PROSITE" id="PS50928"/>
    </source>
</evidence>
<dbReference type="PANTHER" id="PTHR30193:SF44">
    <property type="entry name" value="LACTOSE TRANSPORT SYSTEM PERMEASE PROTEIN LACF"/>
    <property type="match status" value="1"/>
</dbReference>
<dbReference type="GO" id="GO:0055085">
    <property type="term" value="P:transmembrane transport"/>
    <property type="evidence" value="ECO:0007669"/>
    <property type="project" value="InterPro"/>
</dbReference>
<dbReference type="InterPro" id="IPR035906">
    <property type="entry name" value="MetI-like_sf"/>
</dbReference>
<name>A0AB73T3A1_9FIRM</name>
<evidence type="ECO:0000256" key="3">
    <source>
        <dbReference type="ARBA" id="ARBA00022475"/>
    </source>
</evidence>
<accession>A0AB73T3A1</accession>
<dbReference type="CDD" id="cd06261">
    <property type="entry name" value="TM_PBP2"/>
    <property type="match status" value="1"/>
</dbReference>
<feature type="transmembrane region" description="Helical" evidence="7">
    <location>
        <begin position="214"/>
        <end position="237"/>
    </location>
</feature>
<evidence type="ECO:0000313" key="9">
    <source>
        <dbReference type="EMBL" id="PWJ75177.1"/>
    </source>
</evidence>
<dbReference type="PANTHER" id="PTHR30193">
    <property type="entry name" value="ABC TRANSPORTER PERMEASE PROTEIN"/>
    <property type="match status" value="1"/>
</dbReference>
<evidence type="ECO:0000256" key="4">
    <source>
        <dbReference type="ARBA" id="ARBA00022692"/>
    </source>
</evidence>
<keyword evidence="4 7" id="KW-0812">Transmembrane</keyword>
<dbReference type="Pfam" id="PF00528">
    <property type="entry name" value="BPD_transp_1"/>
    <property type="match status" value="1"/>
</dbReference>
<evidence type="ECO:0000256" key="1">
    <source>
        <dbReference type="ARBA" id="ARBA00004651"/>
    </source>
</evidence>
<dbReference type="PROSITE" id="PS50928">
    <property type="entry name" value="ABC_TM1"/>
    <property type="match status" value="1"/>
</dbReference>
<organism evidence="9 10">
    <name type="scientific">Murimonas intestini</name>
    <dbReference type="NCBI Taxonomy" id="1337051"/>
    <lineage>
        <taxon>Bacteria</taxon>
        <taxon>Bacillati</taxon>
        <taxon>Bacillota</taxon>
        <taxon>Clostridia</taxon>
        <taxon>Lachnospirales</taxon>
        <taxon>Lachnospiraceae</taxon>
        <taxon>Murimonas</taxon>
    </lineage>
</organism>
<comment type="similarity">
    <text evidence="7">Belongs to the binding-protein-dependent transport system permease family.</text>
</comment>
<evidence type="ECO:0000256" key="7">
    <source>
        <dbReference type="RuleBase" id="RU363032"/>
    </source>
</evidence>
<dbReference type="RefSeq" id="WP_109627020.1">
    <property type="nucleotide sequence ID" value="NZ_JANKBI010000024.1"/>
</dbReference>
<evidence type="ECO:0000256" key="6">
    <source>
        <dbReference type="ARBA" id="ARBA00023136"/>
    </source>
</evidence>
<dbReference type="Gene3D" id="1.10.3720.10">
    <property type="entry name" value="MetI-like"/>
    <property type="match status" value="1"/>
</dbReference>
<keyword evidence="6 7" id="KW-0472">Membrane</keyword>
<feature type="transmembrane region" description="Helical" evidence="7">
    <location>
        <begin position="275"/>
        <end position="294"/>
    </location>
</feature>
<keyword evidence="2 7" id="KW-0813">Transport</keyword>
<feature type="transmembrane region" description="Helical" evidence="7">
    <location>
        <begin position="84"/>
        <end position="106"/>
    </location>
</feature>
<comment type="subcellular location">
    <subcellularLocation>
        <location evidence="1 7">Cell membrane</location>
        <topology evidence="1 7">Multi-pass membrane protein</topology>
    </subcellularLocation>
</comment>
<protein>
    <submittedName>
        <fullName evidence="9">Carbohydrate ABC transporter membrane protein 1 (CUT1 family)</fullName>
    </submittedName>
</protein>
<feature type="transmembrane region" description="Helical" evidence="7">
    <location>
        <begin position="175"/>
        <end position="194"/>
    </location>
</feature>
<feature type="domain" description="ABC transmembrane type-1" evidence="8">
    <location>
        <begin position="80"/>
        <end position="294"/>
    </location>
</feature>
<dbReference type="AlphaFoldDB" id="A0AB73T3A1"/>
<dbReference type="InterPro" id="IPR051393">
    <property type="entry name" value="ABC_transporter_permease"/>
</dbReference>
<keyword evidence="3" id="KW-1003">Cell membrane</keyword>
<gene>
    <name evidence="9" type="ORF">C7383_107184</name>
</gene>
<evidence type="ECO:0000256" key="5">
    <source>
        <dbReference type="ARBA" id="ARBA00022989"/>
    </source>
</evidence>
<evidence type="ECO:0000313" key="10">
    <source>
        <dbReference type="Proteomes" id="UP000245412"/>
    </source>
</evidence>
<evidence type="ECO:0000256" key="2">
    <source>
        <dbReference type="ARBA" id="ARBA00022448"/>
    </source>
</evidence>
<dbReference type="GO" id="GO:0005886">
    <property type="term" value="C:plasma membrane"/>
    <property type="evidence" value="ECO:0007669"/>
    <property type="project" value="UniProtKB-SubCell"/>
</dbReference>
<dbReference type="EMBL" id="QGGY01000007">
    <property type="protein sequence ID" value="PWJ75177.1"/>
    <property type="molecule type" value="Genomic_DNA"/>
</dbReference>
<reference evidence="9 10" key="1">
    <citation type="submission" date="2018-05" db="EMBL/GenBank/DDBJ databases">
        <authorList>
            <person name="Goeker M."/>
            <person name="Huntemann M."/>
            <person name="Clum A."/>
            <person name="Pillay M."/>
            <person name="Palaniappan K."/>
            <person name="Varghese N."/>
            <person name="Mikhailova N."/>
            <person name="Stamatis D."/>
            <person name="Reddy T."/>
            <person name="Daum C."/>
            <person name="Shapiro N."/>
            <person name="Ivanova N."/>
            <person name="Kyrpides N."/>
            <person name="Woyke T."/>
        </authorList>
    </citation>
    <scope>NUCLEOTIDE SEQUENCE [LARGE SCALE GENOMIC DNA]</scope>
    <source>
        <strain evidence="9 10">DSM 26524</strain>
    </source>
</reference>
<keyword evidence="5 7" id="KW-1133">Transmembrane helix</keyword>